<keyword evidence="9 10" id="KW-0472">Membrane</keyword>
<evidence type="ECO:0000256" key="7">
    <source>
        <dbReference type="ARBA" id="ARBA00022989"/>
    </source>
</evidence>
<keyword evidence="8" id="KW-0811">Translocation</keyword>
<dbReference type="AlphaFoldDB" id="A0A644YM15"/>
<comment type="caution">
    <text evidence="11">The sequence shown here is derived from an EMBL/GenBank/DDBJ whole genome shotgun (WGS) entry which is preliminary data.</text>
</comment>
<keyword evidence="4" id="KW-1003">Cell membrane</keyword>
<evidence type="ECO:0000256" key="2">
    <source>
        <dbReference type="ARBA" id="ARBA00008445"/>
    </source>
</evidence>
<reference evidence="11" key="1">
    <citation type="submission" date="2019-08" db="EMBL/GenBank/DDBJ databases">
        <authorList>
            <person name="Kucharzyk K."/>
            <person name="Murdoch R.W."/>
            <person name="Higgins S."/>
            <person name="Loffler F."/>
        </authorList>
    </citation>
    <scope>NUCLEOTIDE SEQUENCE</scope>
</reference>
<evidence type="ECO:0000256" key="3">
    <source>
        <dbReference type="ARBA" id="ARBA00022448"/>
    </source>
</evidence>
<evidence type="ECO:0000256" key="4">
    <source>
        <dbReference type="ARBA" id="ARBA00022475"/>
    </source>
</evidence>
<comment type="subcellular location">
    <subcellularLocation>
        <location evidence="1">Cell membrane</location>
        <topology evidence="1">Multi-pass membrane protein</topology>
    </subcellularLocation>
</comment>
<comment type="similarity">
    <text evidence="2">Belongs to the SecG family.</text>
</comment>
<name>A0A644YM15_9ZZZZ</name>
<dbReference type="GO" id="GO:0015450">
    <property type="term" value="F:protein-transporting ATPase activity"/>
    <property type="evidence" value="ECO:0007669"/>
    <property type="project" value="InterPro"/>
</dbReference>
<dbReference type="GO" id="GO:0065002">
    <property type="term" value="P:intracellular protein transmembrane transport"/>
    <property type="evidence" value="ECO:0007669"/>
    <property type="project" value="TreeGrafter"/>
</dbReference>
<evidence type="ECO:0000256" key="1">
    <source>
        <dbReference type="ARBA" id="ARBA00004651"/>
    </source>
</evidence>
<dbReference type="PANTHER" id="PTHR34182:SF1">
    <property type="entry name" value="PROTEIN-EXPORT MEMBRANE PROTEIN SECG"/>
    <property type="match status" value="1"/>
</dbReference>
<accession>A0A644YM15</accession>
<evidence type="ECO:0000256" key="5">
    <source>
        <dbReference type="ARBA" id="ARBA00022692"/>
    </source>
</evidence>
<feature type="transmembrane region" description="Helical" evidence="10">
    <location>
        <begin position="7"/>
        <end position="25"/>
    </location>
</feature>
<dbReference type="NCBIfam" id="TIGR00810">
    <property type="entry name" value="secG"/>
    <property type="match status" value="1"/>
</dbReference>
<dbReference type="Pfam" id="PF03840">
    <property type="entry name" value="SecG"/>
    <property type="match status" value="1"/>
</dbReference>
<keyword evidence="3" id="KW-0813">Transport</keyword>
<keyword evidence="6" id="KW-0653">Protein transport</keyword>
<evidence type="ECO:0000256" key="6">
    <source>
        <dbReference type="ARBA" id="ARBA00022927"/>
    </source>
</evidence>
<dbReference type="PANTHER" id="PTHR34182">
    <property type="entry name" value="PROTEIN-EXPORT MEMBRANE PROTEIN SECG"/>
    <property type="match status" value="1"/>
</dbReference>
<evidence type="ECO:0000256" key="8">
    <source>
        <dbReference type="ARBA" id="ARBA00023010"/>
    </source>
</evidence>
<evidence type="ECO:0000313" key="11">
    <source>
        <dbReference type="EMBL" id="MPM29359.1"/>
    </source>
</evidence>
<dbReference type="InterPro" id="IPR004692">
    <property type="entry name" value="SecG"/>
</dbReference>
<evidence type="ECO:0000256" key="10">
    <source>
        <dbReference type="SAM" id="Phobius"/>
    </source>
</evidence>
<dbReference type="GO" id="GO:0009306">
    <property type="term" value="P:protein secretion"/>
    <property type="evidence" value="ECO:0007669"/>
    <property type="project" value="InterPro"/>
</dbReference>
<organism evidence="11">
    <name type="scientific">bioreactor metagenome</name>
    <dbReference type="NCBI Taxonomy" id="1076179"/>
    <lineage>
        <taxon>unclassified sequences</taxon>
        <taxon>metagenomes</taxon>
        <taxon>ecological metagenomes</taxon>
    </lineage>
</organism>
<gene>
    <name evidence="11" type="primary">secG_7</name>
    <name evidence="11" type="ORF">SDC9_75899</name>
</gene>
<dbReference type="PRINTS" id="PR01651">
    <property type="entry name" value="SECGEXPORT"/>
</dbReference>
<protein>
    <recommendedName>
        <fullName evidence="12">Protein-export membrane protein SecG</fullName>
    </recommendedName>
</protein>
<feature type="transmembrane region" description="Helical" evidence="10">
    <location>
        <begin position="59"/>
        <end position="78"/>
    </location>
</feature>
<evidence type="ECO:0000256" key="9">
    <source>
        <dbReference type="ARBA" id="ARBA00023136"/>
    </source>
</evidence>
<dbReference type="GO" id="GO:0005886">
    <property type="term" value="C:plasma membrane"/>
    <property type="evidence" value="ECO:0007669"/>
    <property type="project" value="UniProtKB-SubCell"/>
</dbReference>
<keyword evidence="5 10" id="KW-0812">Transmembrane</keyword>
<dbReference type="EMBL" id="VSSQ01005491">
    <property type="protein sequence ID" value="MPM29359.1"/>
    <property type="molecule type" value="Genomic_DNA"/>
</dbReference>
<sequence length="79" mass="8232">MSTIQTVFAALELIAAVVLVVIVMMQESQESGMGVITGGSDTFFGKSGGNPRDVMLRKATIGLGIVFVVLALATVFVVK</sequence>
<dbReference type="GO" id="GO:0043952">
    <property type="term" value="P:protein transport by the Sec complex"/>
    <property type="evidence" value="ECO:0007669"/>
    <property type="project" value="TreeGrafter"/>
</dbReference>
<evidence type="ECO:0008006" key="12">
    <source>
        <dbReference type="Google" id="ProtNLM"/>
    </source>
</evidence>
<keyword evidence="7 10" id="KW-1133">Transmembrane helix</keyword>
<proteinExistence type="inferred from homology"/>